<dbReference type="Pfam" id="PF01764">
    <property type="entry name" value="Lipase_3"/>
    <property type="match status" value="1"/>
</dbReference>
<accession>A0A367GBT3</accession>
<dbReference type="Proteomes" id="UP000252378">
    <property type="component" value="Unassembled WGS sequence"/>
</dbReference>
<comment type="caution">
    <text evidence="3">The sequence shown here is derived from an EMBL/GenBank/DDBJ whole genome shotgun (WGS) entry which is preliminary data.</text>
</comment>
<sequence>MKRRDFCKGLAVTLAAGALAPGAALPQAGAATALVGRAVPDDYYTLWYRSDRCGADLRHDYYYSDSLFDHPATEYDNQLALATLGMAAAADCTWESDQRYWMEGEVGRADHIRDAFAKLGFTEVQLFNYTHSLNDTPDTVGCAIARKTLVRGGRQVTIIGAFLRGSGYGAEWSGNLHAGPGSAHVGFVTAARQLVEKIRGYVQTSAKRQPLGTLKLWMGGYSRGGGVANLVAARLPAVLPQLEKKNTFVYTFAAPASLTAADCPDLQQDYDNNHAADGSLKKNWGTSNIFNIVSSGDVIPRILPAEWGFYRNGNDRFLPSTVIPEELQALNDRSAGMEGTPMDFGRLAVSEETDAVLRSMLDLFCDRQTYYKGYEDAMRCMLQCATTRTEEEVTRGIVRDDAAVVAQLRSMELMQRFPQEKVERCVQAASALSRPVLEKLGSAVPLQAQQIVIPMLAVGLCFELQPETVQLVADFVLSTITVKGQLSGILKTVLCHFQENYITVLEAYDPADHGMTPYTRREEL</sequence>
<dbReference type="InterPro" id="IPR029058">
    <property type="entry name" value="AB_hydrolase_fold"/>
</dbReference>
<dbReference type="InterPro" id="IPR006311">
    <property type="entry name" value="TAT_signal"/>
</dbReference>
<protein>
    <submittedName>
        <fullName evidence="3">Lipase</fullName>
    </submittedName>
</protein>
<feature type="signal peptide" evidence="1">
    <location>
        <begin position="1"/>
        <end position="30"/>
    </location>
</feature>
<evidence type="ECO:0000256" key="1">
    <source>
        <dbReference type="SAM" id="SignalP"/>
    </source>
</evidence>
<organism evidence="3 4">
    <name type="scientific">Faecalibacterium prausnitzii</name>
    <dbReference type="NCBI Taxonomy" id="853"/>
    <lineage>
        <taxon>Bacteria</taxon>
        <taxon>Bacillati</taxon>
        <taxon>Bacillota</taxon>
        <taxon>Clostridia</taxon>
        <taxon>Eubacteriales</taxon>
        <taxon>Oscillospiraceae</taxon>
        <taxon>Faecalibacterium</taxon>
    </lineage>
</organism>
<dbReference type="Gene3D" id="3.40.50.1820">
    <property type="entry name" value="alpha/beta hydrolase"/>
    <property type="match status" value="1"/>
</dbReference>
<evidence type="ECO:0000313" key="4">
    <source>
        <dbReference type="Proteomes" id="UP000252378"/>
    </source>
</evidence>
<reference evidence="3 4" key="1">
    <citation type="submission" date="2018-03" db="EMBL/GenBank/DDBJ databases">
        <title>Complete genome sequencing of Faecalibacterium prausnitzii strains isolated from the human gut.</title>
        <authorList>
            <person name="Fitzgerald B.C."/>
            <person name="Shkoporov A.N."/>
            <person name="Ross P.R."/>
            <person name="Hill C."/>
        </authorList>
    </citation>
    <scope>NUCLEOTIDE SEQUENCE [LARGE SCALE GENOMIC DNA]</scope>
    <source>
        <strain evidence="3 4">ATCC 27768</strain>
    </source>
</reference>
<dbReference type="SUPFAM" id="SSF53474">
    <property type="entry name" value="alpha/beta-Hydrolases"/>
    <property type="match status" value="1"/>
</dbReference>
<dbReference type="AlphaFoldDB" id="A0A367GBT3"/>
<gene>
    <name evidence="3" type="ORF">C7J97_01315</name>
</gene>
<dbReference type="InterPro" id="IPR002921">
    <property type="entry name" value="Fungal_lipase-type"/>
</dbReference>
<feature type="domain" description="Fungal lipase-type" evidence="2">
    <location>
        <begin position="180"/>
        <end position="305"/>
    </location>
</feature>
<evidence type="ECO:0000313" key="3">
    <source>
        <dbReference type="EMBL" id="RCH48216.1"/>
    </source>
</evidence>
<feature type="chain" id="PRO_5016669635" evidence="1">
    <location>
        <begin position="31"/>
        <end position="524"/>
    </location>
</feature>
<evidence type="ECO:0000259" key="2">
    <source>
        <dbReference type="Pfam" id="PF01764"/>
    </source>
</evidence>
<dbReference type="CDD" id="cd00741">
    <property type="entry name" value="Lipase"/>
    <property type="match status" value="1"/>
</dbReference>
<name>A0A367GBT3_9FIRM</name>
<proteinExistence type="predicted"/>
<dbReference type="GO" id="GO:0006629">
    <property type="term" value="P:lipid metabolic process"/>
    <property type="evidence" value="ECO:0007669"/>
    <property type="project" value="InterPro"/>
</dbReference>
<keyword evidence="1" id="KW-0732">Signal</keyword>
<dbReference type="RefSeq" id="WP_113991814.1">
    <property type="nucleotide sequence ID" value="NZ_JAWHPP010000001.1"/>
</dbReference>
<dbReference type="EMBL" id="PXUP01000001">
    <property type="protein sequence ID" value="RCH48216.1"/>
    <property type="molecule type" value="Genomic_DNA"/>
</dbReference>
<dbReference type="PROSITE" id="PS51318">
    <property type="entry name" value="TAT"/>
    <property type="match status" value="1"/>
</dbReference>